<evidence type="ECO:0000256" key="4">
    <source>
        <dbReference type="ARBA" id="ARBA00023054"/>
    </source>
</evidence>
<feature type="region of interest" description="Disordered" evidence="6">
    <location>
        <begin position="720"/>
        <end position="746"/>
    </location>
</feature>
<feature type="compositionally biased region" description="Pro residues" evidence="6">
    <location>
        <begin position="669"/>
        <end position="679"/>
    </location>
</feature>
<dbReference type="InterPro" id="IPR001715">
    <property type="entry name" value="CH_dom"/>
</dbReference>
<evidence type="ECO:0000313" key="11">
    <source>
        <dbReference type="Proteomes" id="UP001497525"/>
    </source>
</evidence>
<feature type="coiled-coil region" evidence="5">
    <location>
        <begin position="772"/>
        <end position="810"/>
    </location>
</feature>
<evidence type="ECO:0000256" key="5">
    <source>
        <dbReference type="SAM" id="Coils"/>
    </source>
</evidence>
<feature type="region of interest" description="Disordered" evidence="6">
    <location>
        <begin position="540"/>
        <end position="681"/>
    </location>
</feature>
<dbReference type="PANTHER" id="PTHR23167:SF46">
    <property type="entry name" value="EPS15 HOMOLOGY DOMAIN CONTAINING PROTEIN-BINDING PROTEIN 1, ISOFORM F"/>
    <property type="match status" value="1"/>
</dbReference>
<comment type="caution">
    <text evidence="10">The sequence shown here is derived from an EMBL/GenBank/DDBJ whole genome shotgun (WGS) entry which is preliminary data.</text>
</comment>
<dbReference type="PROSITE" id="PS51848">
    <property type="entry name" value="BMERB"/>
    <property type="match status" value="1"/>
</dbReference>
<feature type="region of interest" description="Disordered" evidence="6">
    <location>
        <begin position="445"/>
        <end position="517"/>
    </location>
</feature>
<evidence type="ECO:0000259" key="9">
    <source>
        <dbReference type="PROSITE" id="PS51848"/>
    </source>
</evidence>
<feature type="domain" description="BMERB" evidence="9">
    <location>
        <begin position="757"/>
        <end position="917"/>
    </location>
</feature>
<dbReference type="Proteomes" id="UP001497525">
    <property type="component" value="Unassembled WGS sequence"/>
</dbReference>
<dbReference type="InterPro" id="IPR019448">
    <property type="entry name" value="NT-C2"/>
</dbReference>
<dbReference type="SUPFAM" id="SSF47576">
    <property type="entry name" value="Calponin-homology domain, CH-domain"/>
    <property type="match status" value="1"/>
</dbReference>
<name>A0AAV2TE42_CALDB</name>
<accession>A0AAV2TE42</accession>
<comment type="subcellular location">
    <subcellularLocation>
        <location evidence="1">Endosome</location>
    </subcellularLocation>
</comment>
<evidence type="ECO:0000256" key="6">
    <source>
        <dbReference type="SAM" id="MobiDB-lite"/>
    </source>
</evidence>
<proteinExistence type="predicted"/>
<evidence type="ECO:0000256" key="2">
    <source>
        <dbReference type="ARBA" id="ARBA00022553"/>
    </source>
</evidence>
<feature type="compositionally biased region" description="Basic residues" evidence="6">
    <location>
        <begin position="602"/>
        <end position="625"/>
    </location>
</feature>
<dbReference type="InterPro" id="IPR050540">
    <property type="entry name" value="F-actin_Monoox_Mical"/>
</dbReference>
<dbReference type="InterPro" id="IPR022735">
    <property type="entry name" value="bMERB_dom"/>
</dbReference>
<dbReference type="AlphaFoldDB" id="A0AAV2TE42"/>
<dbReference type="Pfam" id="PF12130">
    <property type="entry name" value="bMERB_dom"/>
    <property type="match status" value="1"/>
</dbReference>
<evidence type="ECO:0000256" key="1">
    <source>
        <dbReference type="ARBA" id="ARBA00004177"/>
    </source>
</evidence>
<evidence type="ECO:0008006" key="12">
    <source>
        <dbReference type="Google" id="ProtNLM"/>
    </source>
</evidence>
<keyword evidence="2" id="KW-0597">Phosphoprotein</keyword>
<dbReference type="Pfam" id="PF00307">
    <property type="entry name" value="CH"/>
    <property type="match status" value="1"/>
</dbReference>
<feature type="region of interest" description="Disordered" evidence="6">
    <location>
        <begin position="252"/>
        <end position="309"/>
    </location>
</feature>
<feature type="domain" description="C2 NT-type" evidence="8">
    <location>
        <begin position="7"/>
        <end position="166"/>
    </location>
</feature>
<dbReference type="FunFam" id="1.10.418.10:FF:000023">
    <property type="entry name" value="EH domain-binding protein 1 isoform X1"/>
    <property type="match status" value="1"/>
</dbReference>
<dbReference type="Gene3D" id="1.10.418.10">
    <property type="entry name" value="Calponin-like domain"/>
    <property type="match status" value="1"/>
</dbReference>
<dbReference type="SMART" id="SM01203">
    <property type="entry name" value="DUF3585"/>
    <property type="match status" value="1"/>
</dbReference>
<sequence length="936" mass="104055">MSVWRRLQRIGKKAAKFQFTSSLQELNIECTRQYTPGTFVVVWSRRSRRYTSKPFECNKCVDGQNAYHHVWSMPENMEFTTTLYRSEKALQFEEKEWVCQIEDVGSCTRGRLSGPSVRRRVLATRQIDLSEFAANLPTQTSLKVVMRLASKKLASANLLLTLHAVIVKEGEATDEDMISLASLMSLSRAGSFNVGSGLTVNDVGGIGGFSPNLPRFGSSRFPQGHSASVRPLRASGDFQSSVNELTARLQALERSPPTDEKLDEEETVLPQLQNGGTLRPGAVDDNSETSATKEVSTVDGTPSKPSILIDTGSSTAIACESKSDNNLDKQSTAASTQSGQELLTWCQEVTAGYANVHVTNLTSSFQSGLAFCAILHHFFPDKLDYASLSPENPKENCRLAFDVAAKLGVPRVLEPGEITSRSRPPDLLSMMTYLHQLRSHCCPGAAAQSGADTPENHQKTLFGQRDNQLPGSDTSPTLNHKPDTQPQQQEDEQQSPNAAEKPPKLRQNHNSAEAAEKRHSALIRYEHMLTKARNLLEQTRLQKHTNMPYTDALPPPGRSKRGRPISFSSGSPLSRSMDDESTSATGHNKANENEFPTTRTKTTMRTHSPQHRFSTKHRKSHRRLVRFNSDGTICSPNGGWPHNNVHSPSSPPQPTSTGSQPGRASGQSTPPPTIAPLTPPDGVKIRRLRLSQISLFASGRGSAAPVPTRIGEHRLDAANANAQGQTKISDEPRTPQPTRPQPFDHPVSPSTYRYAMSDQNSPVHRPPVVTTNPALSNYIANEQAELDQAQRELDEEAAQLEQRLRMQMQHAPGTATEEKLLRRWFVLVNKKDALIRRGMQLSIMEKEDDLKKKTEMLQEELRQILSIEDYMKTDSDRRREELLLHDLVQLVNERDDMIQQLDLHEKILADELNLERNASKLPPFETGRSEKACVIQ</sequence>
<keyword evidence="4 5" id="KW-0175">Coiled coil</keyword>
<dbReference type="PROSITE" id="PS50021">
    <property type="entry name" value="CH"/>
    <property type="match status" value="1"/>
</dbReference>
<dbReference type="SMART" id="SM00033">
    <property type="entry name" value="CH"/>
    <property type="match status" value="1"/>
</dbReference>
<feature type="compositionally biased region" description="Polar residues" evidence="6">
    <location>
        <begin position="459"/>
        <end position="478"/>
    </location>
</feature>
<reference evidence="10" key="1">
    <citation type="submission" date="2024-06" db="EMBL/GenBank/DDBJ databases">
        <authorList>
            <person name="Liu X."/>
            <person name="Lenzi L."/>
            <person name="Haldenby T S."/>
            <person name="Uol C."/>
        </authorList>
    </citation>
    <scope>NUCLEOTIDE SEQUENCE</scope>
</reference>
<organism evidence="10 11">
    <name type="scientific">Calicophoron daubneyi</name>
    <name type="common">Rumen fluke</name>
    <name type="synonym">Paramphistomum daubneyi</name>
    <dbReference type="NCBI Taxonomy" id="300641"/>
    <lineage>
        <taxon>Eukaryota</taxon>
        <taxon>Metazoa</taxon>
        <taxon>Spiralia</taxon>
        <taxon>Lophotrochozoa</taxon>
        <taxon>Platyhelminthes</taxon>
        <taxon>Trematoda</taxon>
        <taxon>Digenea</taxon>
        <taxon>Plagiorchiida</taxon>
        <taxon>Pronocephalata</taxon>
        <taxon>Paramphistomoidea</taxon>
        <taxon>Paramphistomidae</taxon>
        <taxon>Calicophoron</taxon>
    </lineage>
</organism>
<dbReference type="PANTHER" id="PTHR23167">
    <property type="entry name" value="CALPONIN HOMOLOGY DOMAIN-CONTAINING PROTEIN DDB_G0272472-RELATED"/>
    <property type="match status" value="1"/>
</dbReference>
<dbReference type="Pfam" id="PF10358">
    <property type="entry name" value="NT-C2"/>
    <property type="match status" value="1"/>
</dbReference>
<evidence type="ECO:0000259" key="8">
    <source>
        <dbReference type="PROSITE" id="PS51840"/>
    </source>
</evidence>
<dbReference type="GO" id="GO:0005768">
    <property type="term" value="C:endosome"/>
    <property type="evidence" value="ECO:0007669"/>
    <property type="project" value="UniProtKB-SubCell"/>
</dbReference>
<dbReference type="PROSITE" id="PS51840">
    <property type="entry name" value="C2_NT"/>
    <property type="match status" value="1"/>
</dbReference>
<evidence type="ECO:0000256" key="3">
    <source>
        <dbReference type="ARBA" id="ARBA00022753"/>
    </source>
</evidence>
<feature type="compositionally biased region" description="Polar residues" evidence="6">
    <location>
        <begin position="288"/>
        <end position="304"/>
    </location>
</feature>
<dbReference type="EMBL" id="CAXLJL010000212">
    <property type="protein sequence ID" value="CAL5134551.1"/>
    <property type="molecule type" value="Genomic_DNA"/>
</dbReference>
<dbReference type="InterPro" id="IPR036872">
    <property type="entry name" value="CH_dom_sf"/>
</dbReference>
<feature type="domain" description="Calponin-homology (CH)" evidence="7">
    <location>
        <begin position="336"/>
        <end position="442"/>
    </location>
</feature>
<protein>
    <recommendedName>
        <fullName evidence="12">EH domain-binding protein 1</fullName>
    </recommendedName>
</protein>
<keyword evidence="3" id="KW-0967">Endosome</keyword>
<gene>
    <name evidence="10" type="ORF">CDAUBV1_LOCUS8241</name>
</gene>
<evidence type="ECO:0000313" key="10">
    <source>
        <dbReference type="EMBL" id="CAL5134551.1"/>
    </source>
</evidence>
<evidence type="ECO:0000259" key="7">
    <source>
        <dbReference type="PROSITE" id="PS50021"/>
    </source>
</evidence>